<evidence type="ECO:0000256" key="2">
    <source>
        <dbReference type="ARBA" id="ARBA00023295"/>
    </source>
</evidence>
<dbReference type="EMBL" id="QAAD01000001">
    <property type="protein sequence ID" value="PTN10412.1"/>
    <property type="molecule type" value="Genomic_DNA"/>
</dbReference>
<sequence>MSSKPIERRSFIKLLAAGMATAMLPIRSMADLPPVVGQAAGPVKFKLGKSDWILHSDGTFDLIAGSIRLRNCRPTIDGQSIFVRNTFMGDSPKGKRIIYELEGNSFVMLDLKINNGSLSVGAELSSMSRAPFYFSPLGQARVENVDRFFKQGLGQGGPSGIYTIPKSSDANWGNTAGEQAWSYDSYLTTALLSARNETLAISAYDHYDFIQQCTVYNRPHRKGLYDRYADKENVFFDAGFVMENVPLQNDFIKLPEIYLVQGNNPFDTLQHIAWNISENMVARKDTKTSYHWNSWYEYQHDFSFEQLKEVLLGLDEIKPKIPLQTIQIDDCYCVLGDWLETNERWPRTMEDAAREIFQRGYRAGIWVAPFVVDSRSKIFKNHPDWLIRNFDDQPIRQDNFREGSYYALDGSHPDVQKYIARVFRAFRKMGFTFYKTAYLGWGLKDSTDIKRYNRDKTSVQILVDVMKIIREEIGAGAYWMASNSPFAPLIGFVDGMRISANVDADWTAAGIGNMFQESYNCQYFNNVYWQNDPDTIFLRDENNELTDTEKRSIALWNGILGGTVNTSDRFSTLTEEQLDLWRFLQPQDRPQSAVTPLWSYDEQGKVAVRRYKSERAWGILIVNDTEQRLKKNYKLEYLTGEENCWLFRWNQSDCMPLGELDQIEITLDPHDSVLLYASESNHEAPSDLSISGVMLEKYLRKHNLLD</sequence>
<dbReference type="InterPro" id="IPR050985">
    <property type="entry name" value="Alpha-glycosidase_related"/>
</dbReference>
<evidence type="ECO:0000256" key="1">
    <source>
        <dbReference type="ARBA" id="ARBA00022801"/>
    </source>
</evidence>
<dbReference type="Proteomes" id="UP000243525">
    <property type="component" value="Unassembled WGS sequence"/>
</dbReference>
<dbReference type="InterPro" id="IPR002252">
    <property type="entry name" value="Glyco_hydro_36"/>
</dbReference>
<name>A0A2T5C683_9BACT</name>
<dbReference type="OrthoDB" id="9758822at2"/>
<proteinExistence type="predicted"/>
<reference evidence="3 4" key="1">
    <citation type="submission" date="2018-04" db="EMBL/GenBank/DDBJ databases">
        <title>Genomic Encyclopedia of Archaeal and Bacterial Type Strains, Phase II (KMG-II): from individual species to whole genera.</title>
        <authorList>
            <person name="Goeker M."/>
        </authorList>
    </citation>
    <scope>NUCLEOTIDE SEQUENCE [LARGE SCALE GENOMIC DNA]</scope>
    <source>
        <strain evidence="3 4">DSM 28823</strain>
    </source>
</reference>
<dbReference type="PANTHER" id="PTHR43053:SF3">
    <property type="entry name" value="ALPHA-GALACTOSIDASE C-RELATED"/>
    <property type="match status" value="1"/>
</dbReference>
<dbReference type="SUPFAM" id="SSF51445">
    <property type="entry name" value="(Trans)glycosidases"/>
    <property type="match status" value="1"/>
</dbReference>
<dbReference type="CDD" id="cd14791">
    <property type="entry name" value="GH36"/>
    <property type="match status" value="1"/>
</dbReference>
<dbReference type="AlphaFoldDB" id="A0A2T5C683"/>
<dbReference type="PROSITE" id="PS51318">
    <property type="entry name" value="TAT"/>
    <property type="match status" value="1"/>
</dbReference>
<evidence type="ECO:0000313" key="3">
    <source>
        <dbReference type="EMBL" id="PTN10412.1"/>
    </source>
</evidence>
<comment type="caution">
    <text evidence="3">The sequence shown here is derived from an EMBL/GenBank/DDBJ whole genome shotgun (WGS) entry which is preliminary data.</text>
</comment>
<dbReference type="InterPro" id="IPR017853">
    <property type="entry name" value="GH"/>
</dbReference>
<dbReference type="InterPro" id="IPR006311">
    <property type="entry name" value="TAT_signal"/>
</dbReference>
<dbReference type="PANTHER" id="PTHR43053">
    <property type="entry name" value="GLYCOSIDASE FAMILY 31"/>
    <property type="match status" value="1"/>
</dbReference>
<keyword evidence="2" id="KW-0326">Glycosidase</keyword>
<dbReference type="GO" id="GO:0016052">
    <property type="term" value="P:carbohydrate catabolic process"/>
    <property type="evidence" value="ECO:0007669"/>
    <property type="project" value="InterPro"/>
</dbReference>
<dbReference type="InterPro" id="IPR013785">
    <property type="entry name" value="Aldolase_TIM"/>
</dbReference>
<evidence type="ECO:0000313" key="4">
    <source>
        <dbReference type="Proteomes" id="UP000243525"/>
    </source>
</evidence>
<dbReference type="RefSeq" id="WP_107820525.1">
    <property type="nucleotide sequence ID" value="NZ_OY782574.1"/>
</dbReference>
<keyword evidence="4" id="KW-1185">Reference proteome</keyword>
<dbReference type="GO" id="GO:0004557">
    <property type="term" value="F:alpha-galactosidase activity"/>
    <property type="evidence" value="ECO:0007669"/>
    <property type="project" value="InterPro"/>
</dbReference>
<dbReference type="Gene3D" id="3.20.20.70">
    <property type="entry name" value="Aldolase class I"/>
    <property type="match status" value="1"/>
</dbReference>
<dbReference type="Pfam" id="PF02065">
    <property type="entry name" value="Melibiase"/>
    <property type="match status" value="1"/>
</dbReference>
<keyword evidence="1" id="KW-0378">Hydrolase</keyword>
<accession>A0A2T5C683</accession>
<gene>
    <name evidence="3" type="ORF">C8N47_10160</name>
</gene>
<protein>
    <submittedName>
        <fullName evidence="3">Melibiase</fullName>
    </submittedName>
</protein>
<organism evidence="3 4">
    <name type="scientific">Mangrovibacterium marinum</name>
    <dbReference type="NCBI Taxonomy" id="1639118"/>
    <lineage>
        <taxon>Bacteria</taxon>
        <taxon>Pseudomonadati</taxon>
        <taxon>Bacteroidota</taxon>
        <taxon>Bacteroidia</taxon>
        <taxon>Marinilabiliales</taxon>
        <taxon>Prolixibacteraceae</taxon>
        <taxon>Mangrovibacterium</taxon>
    </lineage>
</organism>